<protein>
    <submittedName>
        <fullName evidence="2">Uncharacterized protein</fullName>
    </submittedName>
</protein>
<evidence type="ECO:0000256" key="1">
    <source>
        <dbReference type="SAM" id="MobiDB-lite"/>
    </source>
</evidence>
<keyword evidence="3" id="KW-1185">Reference proteome</keyword>
<dbReference type="AlphaFoldDB" id="A0A182PE91"/>
<dbReference type="Proteomes" id="UP000075885">
    <property type="component" value="Unassembled WGS sequence"/>
</dbReference>
<dbReference type="VEuPathDB" id="VectorBase:AEPI005246"/>
<dbReference type="EnsemblMetazoa" id="AEPI005246-RA">
    <property type="protein sequence ID" value="AEPI005246-PA"/>
    <property type="gene ID" value="AEPI005246"/>
</dbReference>
<evidence type="ECO:0000313" key="3">
    <source>
        <dbReference type="Proteomes" id="UP000075885"/>
    </source>
</evidence>
<evidence type="ECO:0000313" key="2">
    <source>
        <dbReference type="EnsemblMetazoa" id="AEPI005246-PA"/>
    </source>
</evidence>
<organism evidence="2 3">
    <name type="scientific">Anopheles epiroticus</name>
    <dbReference type="NCBI Taxonomy" id="199890"/>
    <lineage>
        <taxon>Eukaryota</taxon>
        <taxon>Metazoa</taxon>
        <taxon>Ecdysozoa</taxon>
        <taxon>Arthropoda</taxon>
        <taxon>Hexapoda</taxon>
        <taxon>Insecta</taxon>
        <taxon>Pterygota</taxon>
        <taxon>Neoptera</taxon>
        <taxon>Endopterygota</taxon>
        <taxon>Diptera</taxon>
        <taxon>Nematocera</taxon>
        <taxon>Culicoidea</taxon>
        <taxon>Culicidae</taxon>
        <taxon>Anophelinae</taxon>
        <taxon>Anopheles</taxon>
    </lineage>
</organism>
<feature type="region of interest" description="Disordered" evidence="1">
    <location>
        <begin position="447"/>
        <end position="473"/>
    </location>
</feature>
<reference evidence="3" key="1">
    <citation type="submission" date="2013-03" db="EMBL/GenBank/DDBJ databases">
        <title>The Genome Sequence of Anopheles epiroticus epiroticus2.</title>
        <authorList>
            <consortium name="The Broad Institute Genomics Platform"/>
            <person name="Neafsey D.E."/>
            <person name="Howell P."/>
            <person name="Walker B."/>
            <person name="Young S.K."/>
            <person name="Zeng Q."/>
            <person name="Gargeya S."/>
            <person name="Fitzgerald M."/>
            <person name="Haas B."/>
            <person name="Abouelleil A."/>
            <person name="Allen A.W."/>
            <person name="Alvarado L."/>
            <person name="Arachchi H.M."/>
            <person name="Berlin A.M."/>
            <person name="Chapman S.B."/>
            <person name="Gainer-Dewar J."/>
            <person name="Goldberg J."/>
            <person name="Griggs A."/>
            <person name="Gujja S."/>
            <person name="Hansen M."/>
            <person name="Howarth C."/>
            <person name="Imamovic A."/>
            <person name="Ireland A."/>
            <person name="Larimer J."/>
            <person name="McCowan C."/>
            <person name="Murphy C."/>
            <person name="Pearson M."/>
            <person name="Poon T.W."/>
            <person name="Priest M."/>
            <person name="Roberts A."/>
            <person name="Saif S."/>
            <person name="Shea T."/>
            <person name="Sisk P."/>
            <person name="Sykes S."/>
            <person name="Wortman J."/>
            <person name="Nusbaum C."/>
            <person name="Birren B."/>
        </authorList>
    </citation>
    <scope>NUCLEOTIDE SEQUENCE [LARGE SCALE GENOMIC DNA]</scope>
    <source>
        <strain evidence="3">Epiroticus2</strain>
    </source>
</reference>
<name>A0A182PE91_9DIPT</name>
<reference evidence="2" key="2">
    <citation type="submission" date="2020-05" db="UniProtKB">
        <authorList>
            <consortium name="EnsemblMetazoa"/>
        </authorList>
    </citation>
    <scope>IDENTIFICATION</scope>
    <source>
        <strain evidence="2">Epiroticus2</strain>
    </source>
</reference>
<sequence length="1003" mass="116546">MGDLLALLNDINSTETEMEFCEDFNKLQLILNTTNQYVRSFDKIVFDSGNEPYIIEVVARLLRYLRVQNYLDGDNKVNKQYEPELRRITMYLLLNTDVSFRYDLEKEPRVNHLLNSLPQLTKCLLLNCIWGLDLDRFFYEMLRYAPLWFSMQFVDQAIVSLKYGKPYEVLERIESMVSAIYFAMCRTDVDWRKINRSRHVEHQRTLGRLYDYVVEMLSYFNTPNAARYEGWSRLSKHRYFGFVVKHLFSMTMACLDLYFRKPAIPVDPAMSVYELMDDRHVHKPAPEEYTQATETTLLKINHCLLNTLEMGLMHVTLERFCYWVEIDLFSESEETVTLQQVIGESAYRLCEDLKSHKHFRHSIVRHLTQFAMRPKTLAEKVPAFNLGTLMERLERTKSDEERSVYLNEFMSRSERVYDNAECLETVEKHYRLLTVAHLRAMIEHDAHEPIDESPKEGGSEEDRLGSDDGEPSEERMKLREIIVRAAGLLPLPDFNQLLLFAIGKFGIKFQRYMRPDLLSSVIQLVNQLAEQPTGGETDPTVWPRVQSLLFQCPTLFFERLVQSLYAASTSQDKVVDAVVALIARYSTVAKPYLFQHMRALMVDKFDLCCSPALSRFSRQLFGTDVYTPSEYMSFFLLQGMCDALRLSNRPAMYELMKLYESLFPSCWNCEWDGKDVEEKRKNKHNQLCSAVKHLANTMQDTRYKLTTDKRTIETYPDRMIIVSMALELMIATLEQMRMCFTEEGKKRQEFLNDVEIYMEPSTMYYMHHYLLVAPQPPPAVIDGDAAELTNGTDTPKERQLPSRPQRNAHDAFLFRTKIKPTSTDDEIVTYLVMTIFKCTIPEMLALARHERIGPIIPQATESGLARLLQCSMHSGMLRHSTTNFIQSELQVRLPAEVKRGRATKACQSTVDIVMHLLRTLEPGDDRDQALQALCGDVTELYRYVRSVAPTVKKLDQLLNMVLSEQQNQNEKPQDMEEQASADQNEKEEAAESMDTSENQEETP</sequence>
<accession>A0A182PE91</accession>
<feature type="region of interest" description="Disordered" evidence="1">
    <location>
        <begin position="963"/>
        <end position="1003"/>
    </location>
</feature>
<proteinExistence type="predicted"/>